<evidence type="ECO:0000256" key="1">
    <source>
        <dbReference type="SAM" id="MobiDB-lite"/>
    </source>
</evidence>
<reference evidence="4 5" key="1">
    <citation type="submission" date="2019-02" db="EMBL/GenBank/DDBJ databases">
        <title>Genomic Encyclopedia of Archaeal and Bacterial Type Strains, Phase II (KMG-II): from individual species to whole genera.</title>
        <authorList>
            <person name="Goeker M."/>
        </authorList>
    </citation>
    <scope>NUCLEOTIDE SEQUENCE [LARGE SCALE GENOMIC DNA]</scope>
    <source>
        <strain evidence="4 5">DSM 18101</strain>
    </source>
</reference>
<evidence type="ECO:0000259" key="3">
    <source>
        <dbReference type="Pfam" id="PF14583"/>
    </source>
</evidence>
<feature type="compositionally biased region" description="Basic and acidic residues" evidence="1">
    <location>
        <begin position="29"/>
        <end position="48"/>
    </location>
</feature>
<dbReference type="InterPro" id="IPR027946">
    <property type="entry name" value="Ogl_dom"/>
</dbReference>
<dbReference type="Pfam" id="PF14583">
    <property type="entry name" value="Pectate_lyase22"/>
    <property type="match status" value="1"/>
</dbReference>
<dbReference type="Gene3D" id="2.130.10.10">
    <property type="entry name" value="YVTN repeat-like/Quinoprotein amine dehydrogenase"/>
    <property type="match status" value="1"/>
</dbReference>
<comment type="caution">
    <text evidence="4">The sequence shown here is derived from an EMBL/GenBank/DDBJ whole genome shotgun (WGS) entry which is preliminary data.</text>
</comment>
<dbReference type="RefSeq" id="WP_130421582.1">
    <property type="nucleotide sequence ID" value="NZ_SHKW01000001.1"/>
</dbReference>
<organism evidence="4 5">
    <name type="scientific">Edaphobacter modestus</name>
    <dbReference type="NCBI Taxonomy" id="388466"/>
    <lineage>
        <taxon>Bacteria</taxon>
        <taxon>Pseudomonadati</taxon>
        <taxon>Acidobacteriota</taxon>
        <taxon>Terriglobia</taxon>
        <taxon>Terriglobales</taxon>
        <taxon>Acidobacteriaceae</taxon>
        <taxon>Edaphobacter</taxon>
    </lineage>
</organism>
<dbReference type="AlphaFoldDB" id="A0A4Q7Z060"/>
<feature type="region of interest" description="Disordered" evidence="1">
    <location>
        <begin position="169"/>
        <end position="202"/>
    </location>
</feature>
<feature type="chain" id="PRO_5021009579" evidence="2">
    <location>
        <begin position="26"/>
        <end position="441"/>
    </location>
</feature>
<dbReference type="InterPro" id="IPR015943">
    <property type="entry name" value="WD40/YVTN_repeat-like_dom_sf"/>
</dbReference>
<name>A0A4Q7Z060_9BACT</name>
<dbReference type="GO" id="GO:0047487">
    <property type="term" value="F:oligogalacturonide lyase activity"/>
    <property type="evidence" value="ECO:0007669"/>
    <property type="project" value="InterPro"/>
</dbReference>
<dbReference type="EMBL" id="SHKW01000001">
    <property type="protein sequence ID" value="RZU43204.1"/>
    <property type="molecule type" value="Genomic_DNA"/>
</dbReference>
<keyword evidence="4" id="KW-0456">Lyase</keyword>
<keyword evidence="5" id="KW-1185">Reference proteome</keyword>
<dbReference type="OrthoDB" id="8432779at2"/>
<dbReference type="Proteomes" id="UP000292958">
    <property type="component" value="Unassembled WGS sequence"/>
</dbReference>
<keyword evidence="2" id="KW-0732">Signal</keyword>
<dbReference type="SUPFAM" id="SSF82171">
    <property type="entry name" value="DPP6 N-terminal domain-like"/>
    <property type="match status" value="1"/>
</dbReference>
<evidence type="ECO:0000313" key="4">
    <source>
        <dbReference type="EMBL" id="RZU43204.1"/>
    </source>
</evidence>
<gene>
    <name evidence="4" type="ORF">BDD14_4838</name>
</gene>
<feature type="compositionally biased region" description="Polar residues" evidence="1">
    <location>
        <begin position="185"/>
        <end position="197"/>
    </location>
</feature>
<accession>A0A4Q7Z060</accession>
<dbReference type="GO" id="GO:0045490">
    <property type="term" value="P:pectin catabolic process"/>
    <property type="evidence" value="ECO:0007669"/>
    <property type="project" value="InterPro"/>
</dbReference>
<feature type="signal peptide" evidence="2">
    <location>
        <begin position="1"/>
        <end position="25"/>
    </location>
</feature>
<protein>
    <submittedName>
        <fullName evidence="4">Oligogalacturonide lyase</fullName>
    </submittedName>
</protein>
<sequence>MKFSSAQNILFTVSLAILSYPVAIAQARQDTRPPDKMPTQEELKNPPKTWIDKDTGHRVTRLTDEPGSASFYFNVNGYTPDGTEMVYTTNEGINVLNLKTHATRNVVKGKVRTMEVGHKTSTIFYIKTDEDAIYKTDLNTGATKMLAKVPSRGRVITVNADETLAAGTYDEIDKPDEQFGRNGGKVTSPSSPQTSPLDQAANKGEMMEKRLAARIPLVLFSIDLTGSGKITPLLHSTDWVNHLLFSPSDPTLLMYCHEGPWQKVDRIWTIRTDGTQNQLMHQRTMPGEIAGHEFWGKDGETVYYDLQTPKGEDFWLASLDVKTKKRIWYHVQRDEWSIHFNVNKGATLFTGDGGDPRQVAKAKDGEWIYLFHPQILTTNGITNDNWPTPGVLHAERLINMSKHNYTLEPNVSFTPDSKMVIFRSNMFGPTYVFGVDVDKAK</sequence>
<evidence type="ECO:0000256" key="2">
    <source>
        <dbReference type="SAM" id="SignalP"/>
    </source>
</evidence>
<feature type="region of interest" description="Disordered" evidence="1">
    <location>
        <begin position="28"/>
        <end position="48"/>
    </location>
</feature>
<feature type="domain" description="Oligogalacturonate lyase" evidence="3">
    <location>
        <begin position="219"/>
        <end position="433"/>
    </location>
</feature>
<evidence type="ECO:0000313" key="5">
    <source>
        <dbReference type="Proteomes" id="UP000292958"/>
    </source>
</evidence>
<proteinExistence type="predicted"/>